<name>A0ABN8NFZ1_9CNID</name>
<accession>A0ABN8NFZ1</accession>
<protein>
    <submittedName>
        <fullName evidence="1">Uncharacterized protein</fullName>
    </submittedName>
</protein>
<evidence type="ECO:0000313" key="2">
    <source>
        <dbReference type="Proteomes" id="UP001159405"/>
    </source>
</evidence>
<comment type="caution">
    <text evidence="1">The sequence shown here is derived from an EMBL/GenBank/DDBJ whole genome shotgun (WGS) entry which is preliminary data.</text>
</comment>
<evidence type="ECO:0000313" key="1">
    <source>
        <dbReference type="EMBL" id="CAH3107855.1"/>
    </source>
</evidence>
<proteinExistence type="predicted"/>
<gene>
    <name evidence="1" type="ORF">PLOB_00016900</name>
</gene>
<keyword evidence="2" id="KW-1185">Reference proteome</keyword>
<reference evidence="1 2" key="1">
    <citation type="submission" date="2022-05" db="EMBL/GenBank/DDBJ databases">
        <authorList>
            <consortium name="Genoscope - CEA"/>
            <person name="William W."/>
        </authorList>
    </citation>
    <scope>NUCLEOTIDE SEQUENCE [LARGE SCALE GENOMIC DNA]</scope>
</reference>
<organism evidence="1 2">
    <name type="scientific">Porites lobata</name>
    <dbReference type="NCBI Taxonomy" id="104759"/>
    <lineage>
        <taxon>Eukaryota</taxon>
        <taxon>Metazoa</taxon>
        <taxon>Cnidaria</taxon>
        <taxon>Anthozoa</taxon>
        <taxon>Hexacorallia</taxon>
        <taxon>Scleractinia</taxon>
        <taxon>Fungiina</taxon>
        <taxon>Poritidae</taxon>
        <taxon>Porites</taxon>
    </lineage>
</organism>
<dbReference type="EMBL" id="CALNXK010000020">
    <property type="protein sequence ID" value="CAH3107855.1"/>
    <property type="molecule type" value="Genomic_DNA"/>
</dbReference>
<dbReference type="Proteomes" id="UP001159405">
    <property type="component" value="Unassembled WGS sequence"/>
</dbReference>
<sequence length="268" mass="29707">MLVSNVKKFYPAQMPARLGFKGFLVQEGKNEPYLIIGPETKELQLQLLASMPLDLPGDSSLLEDNIKEVKEAVNSGVIIAEEVPQPSASTLRSKRAAPPYLPQQWFLNRKIRECNNCYNYANNVRTYTFAQPGEATGTPFQLNNPPSVQASAVSDNLAVLAPNPPQPLVLPNPGPNQHYVALVVDPGAPNRRGDFHWYRRDGEFNNRRWSHKPGETIPTNKDNNGHYITDPRLAAMGHYQFVAFMTTNPNAVNINNGVYPAGCDPNQG</sequence>